<dbReference type="Proteomes" id="UP000198284">
    <property type="component" value="Unassembled WGS sequence"/>
</dbReference>
<evidence type="ECO:0000259" key="1">
    <source>
        <dbReference type="Pfam" id="PF00144"/>
    </source>
</evidence>
<dbReference type="AlphaFoldDB" id="A0A239HT15"/>
<protein>
    <submittedName>
        <fullName evidence="3">CubicO group peptidase, beta-lactamase class C family</fullName>
    </submittedName>
</protein>
<dbReference type="PANTHER" id="PTHR46825">
    <property type="entry name" value="D-ALANYL-D-ALANINE-CARBOXYPEPTIDASE/ENDOPEPTIDASE AMPH"/>
    <property type="match status" value="1"/>
</dbReference>
<dbReference type="OrthoDB" id="9801061at2"/>
<dbReference type="EMBL" id="FZOT01000007">
    <property type="protein sequence ID" value="SNS84361.1"/>
    <property type="molecule type" value="Genomic_DNA"/>
</dbReference>
<evidence type="ECO:0000313" key="3">
    <source>
        <dbReference type="EMBL" id="SNS84361.1"/>
    </source>
</evidence>
<keyword evidence="4" id="KW-1185">Reference proteome</keyword>
<feature type="domain" description="Peptidase S12 Pab87-related C-terminal" evidence="2">
    <location>
        <begin position="441"/>
        <end position="507"/>
    </location>
</feature>
<name>A0A239HT15_9BURK</name>
<dbReference type="Gene3D" id="2.40.128.600">
    <property type="match status" value="1"/>
</dbReference>
<organism evidence="3 4">
    <name type="scientific">Noviherbaspirillum humi</name>
    <dbReference type="NCBI Taxonomy" id="1688639"/>
    <lineage>
        <taxon>Bacteria</taxon>
        <taxon>Pseudomonadati</taxon>
        <taxon>Pseudomonadota</taxon>
        <taxon>Betaproteobacteria</taxon>
        <taxon>Burkholderiales</taxon>
        <taxon>Oxalobacteraceae</taxon>
        <taxon>Noviherbaspirillum</taxon>
    </lineage>
</organism>
<evidence type="ECO:0000259" key="2">
    <source>
        <dbReference type="Pfam" id="PF11954"/>
    </source>
</evidence>
<sequence>MSRFIHAAIAALCAAVAINGCGGNGAGDAPNIVLAAEAENGVGTAALPSPSETSAVPIPAGQIEAAIAQLDGLAAGILARSGIPGMAVAVVHGGKTVYAKGFGLRERGKSETVDADTVFQLASVSKPIGATVIANQVTAGVVGWDTPVQSRLPGFTLSDPYVGQQVTIGDLYAHRSGLPDHAGDKLEDLGYGRTEVLQRLRLVPLAPFRITYAYTNFGLTAGAEAVAKASGMDWATLSERAVYQPLGMASTSSRYADYLNRPNRAVTHLLVDGGYIPGPPRDPDAQSPAGGVSSSANDMAKWLRFLLEAATTAGRQQEQPSALLPAITPQMISSVPANANERAGFYGYGFNVGTSASGRVVLSHSGAFYLGAATSFAAIPSADVAIVVLANATPTGMPEALVTQFTDLVQFGSIQRDWESAYRERFQPYLTPVGSLVGAERPTNPKPPQALTAYAGTYRNDYYGPLQVLNNNGTLELRLGPKPTVYKLSHWDGDVFTFPLLSENAPRGSLSKVTFSPGKVDLEYFNDEGLGVFVR</sequence>
<reference evidence="3 4" key="1">
    <citation type="submission" date="2017-06" db="EMBL/GenBank/DDBJ databases">
        <authorList>
            <person name="Kim H.J."/>
            <person name="Triplett B.A."/>
        </authorList>
    </citation>
    <scope>NUCLEOTIDE SEQUENCE [LARGE SCALE GENOMIC DNA]</scope>
    <source>
        <strain evidence="3 4">U15</strain>
    </source>
</reference>
<dbReference type="SUPFAM" id="SSF56601">
    <property type="entry name" value="beta-lactamase/transpeptidase-like"/>
    <property type="match status" value="1"/>
</dbReference>
<accession>A0A239HT15</accession>
<evidence type="ECO:0000313" key="4">
    <source>
        <dbReference type="Proteomes" id="UP000198284"/>
    </source>
</evidence>
<dbReference type="Gene3D" id="3.40.710.10">
    <property type="entry name" value="DD-peptidase/beta-lactamase superfamily"/>
    <property type="match status" value="1"/>
</dbReference>
<dbReference type="RefSeq" id="WP_089399735.1">
    <property type="nucleotide sequence ID" value="NZ_FZOT01000007.1"/>
</dbReference>
<gene>
    <name evidence="3" type="ORF">SAMN06265795_107151</name>
</gene>
<dbReference type="InterPro" id="IPR050491">
    <property type="entry name" value="AmpC-like"/>
</dbReference>
<proteinExistence type="predicted"/>
<dbReference type="Pfam" id="PF00144">
    <property type="entry name" value="Beta-lactamase"/>
    <property type="match status" value="1"/>
</dbReference>
<dbReference type="Pfam" id="PF11954">
    <property type="entry name" value="DUF3471"/>
    <property type="match status" value="1"/>
</dbReference>
<feature type="domain" description="Beta-lactamase-related" evidence="1">
    <location>
        <begin position="71"/>
        <end position="402"/>
    </location>
</feature>
<dbReference type="InterPro" id="IPR001466">
    <property type="entry name" value="Beta-lactam-related"/>
</dbReference>
<dbReference type="InterPro" id="IPR012338">
    <property type="entry name" value="Beta-lactam/transpept-like"/>
</dbReference>
<dbReference type="PANTHER" id="PTHR46825:SF15">
    <property type="entry name" value="BETA-LACTAMASE-RELATED DOMAIN-CONTAINING PROTEIN"/>
    <property type="match status" value="1"/>
</dbReference>
<dbReference type="InterPro" id="IPR021860">
    <property type="entry name" value="Peptidase_S12_Pab87-rel_C"/>
</dbReference>